<feature type="transmembrane region" description="Helical" evidence="1">
    <location>
        <begin position="109"/>
        <end position="131"/>
    </location>
</feature>
<accession>A0A1G5D4D5</accession>
<keyword evidence="1" id="KW-1133">Transmembrane helix</keyword>
<feature type="transmembrane region" description="Helical" evidence="1">
    <location>
        <begin position="298"/>
        <end position="331"/>
    </location>
</feature>
<feature type="transmembrane region" description="Helical" evidence="1">
    <location>
        <begin position="12"/>
        <end position="30"/>
    </location>
</feature>
<reference evidence="3" key="1">
    <citation type="submission" date="2016-10" db="EMBL/GenBank/DDBJ databases">
        <authorList>
            <person name="Varghese N."/>
            <person name="Submissions S."/>
        </authorList>
    </citation>
    <scope>NUCLEOTIDE SEQUENCE [LARGE SCALE GENOMIC DNA]</scope>
    <source>
        <strain evidence="3">XBD2006</strain>
    </source>
</reference>
<keyword evidence="1" id="KW-0812">Transmembrane</keyword>
<feature type="transmembrane region" description="Helical" evidence="1">
    <location>
        <begin position="71"/>
        <end position="88"/>
    </location>
</feature>
<feature type="transmembrane region" description="Helical" evidence="1">
    <location>
        <begin position="42"/>
        <end position="65"/>
    </location>
</feature>
<dbReference type="OrthoDB" id="1827913at2"/>
<keyword evidence="1" id="KW-0472">Membrane</keyword>
<dbReference type="RefSeq" id="WP_074462026.1">
    <property type="nucleotide sequence ID" value="NZ_FMUR01000007.1"/>
</dbReference>
<protein>
    <submittedName>
        <fullName evidence="2">Uncharacterized protein</fullName>
    </submittedName>
</protein>
<dbReference type="EMBL" id="FMUR01000007">
    <property type="protein sequence ID" value="SCY09368.1"/>
    <property type="molecule type" value="Genomic_DNA"/>
</dbReference>
<feature type="transmembrane region" description="Helical" evidence="1">
    <location>
        <begin position="221"/>
        <end position="237"/>
    </location>
</feature>
<dbReference type="Proteomes" id="UP000183047">
    <property type="component" value="Unassembled WGS sequence"/>
</dbReference>
<evidence type="ECO:0000256" key="1">
    <source>
        <dbReference type="SAM" id="Phobius"/>
    </source>
</evidence>
<proteinExistence type="predicted"/>
<gene>
    <name evidence="2" type="ORF">SAMN02910451_01381</name>
</gene>
<dbReference type="InterPro" id="IPR045723">
    <property type="entry name" value="DUF6077"/>
</dbReference>
<keyword evidence="3" id="KW-1185">Reference proteome</keyword>
<organism evidence="2 3">
    <name type="scientific">Butyrivibrio hungatei</name>
    <dbReference type="NCBI Taxonomy" id="185008"/>
    <lineage>
        <taxon>Bacteria</taxon>
        <taxon>Bacillati</taxon>
        <taxon>Bacillota</taxon>
        <taxon>Clostridia</taxon>
        <taxon>Lachnospirales</taxon>
        <taxon>Lachnospiraceae</taxon>
        <taxon>Butyrivibrio</taxon>
    </lineage>
</organism>
<feature type="transmembrane region" description="Helical" evidence="1">
    <location>
        <begin position="257"/>
        <end position="275"/>
    </location>
</feature>
<sequence>MLMVAWSVVRLIYWMLVVPYLIGQLFNFILPEGKKTIGITFILGFLIYIAIFEMVAIPCIINYVYESFTHCRQIYVVIVSLLAIGGSFRFSKSIFKREIVCDLNTETKIYYGIFIALVLFQVVMNFIYAPFNGDDAEYVTNSLIAQQWGSMNRIDPNVGGPIDLKTRNVLAAVTMWIAFIAKSSSVHATIVSHVVMPLFVLPLVYYVYYQIGKSLFKEKKEIVPVFMIFINMLYMFGNVSLSTPATFLLMRSWQGKALFSNLALPMIFWLFLLMFEDVSAVNEAAGTKEKLKITAPCWIMLALVNVLSCICTELGVALGCGLVAILTIVLLYASKRWTVLVGAFLAVIPNLAYVAFYLILGGGA</sequence>
<evidence type="ECO:0000313" key="3">
    <source>
        <dbReference type="Proteomes" id="UP000183047"/>
    </source>
</evidence>
<feature type="transmembrane region" description="Helical" evidence="1">
    <location>
        <begin position="337"/>
        <end position="360"/>
    </location>
</feature>
<name>A0A1G5D4D5_9FIRM</name>
<dbReference type="AlphaFoldDB" id="A0A1G5D4D5"/>
<feature type="transmembrane region" description="Helical" evidence="1">
    <location>
        <begin position="190"/>
        <end position="209"/>
    </location>
</feature>
<dbReference type="Pfam" id="PF19554">
    <property type="entry name" value="DUF6077"/>
    <property type="match status" value="1"/>
</dbReference>
<evidence type="ECO:0000313" key="2">
    <source>
        <dbReference type="EMBL" id="SCY09368.1"/>
    </source>
</evidence>